<proteinExistence type="predicted"/>
<feature type="non-terminal residue" evidence="3">
    <location>
        <position position="1"/>
    </location>
</feature>
<accession>A0A813EYN4</accession>
<evidence type="ECO:0000259" key="2">
    <source>
        <dbReference type="Pfam" id="PF00961"/>
    </source>
</evidence>
<dbReference type="SUPFAM" id="SSF55608">
    <property type="entry name" value="Homing endonucleases"/>
    <property type="match status" value="2"/>
</dbReference>
<feature type="chain" id="PRO_5032739597" description="Homing endonuclease LAGLIDADG domain-containing protein" evidence="1">
    <location>
        <begin position="22"/>
        <end position="401"/>
    </location>
</feature>
<keyword evidence="4" id="KW-1185">Reference proteome</keyword>
<dbReference type="InterPro" id="IPR004860">
    <property type="entry name" value="LAGLIDADG_dom"/>
</dbReference>
<dbReference type="OrthoDB" id="430244at2759"/>
<dbReference type="Pfam" id="PF00961">
    <property type="entry name" value="LAGLIDADG_1"/>
    <property type="match status" value="1"/>
</dbReference>
<feature type="signal peptide" evidence="1">
    <location>
        <begin position="1"/>
        <end position="21"/>
    </location>
</feature>
<evidence type="ECO:0000256" key="1">
    <source>
        <dbReference type="SAM" id="SignalP"/>
    </source>
</evidence>
<dbReference type="Proteomes" id="UP000654075">
    <property type="component" value="Unassembled WGS sequence"/>
</dbReference>
<evidence type="ECO:0000313" key="3">
    <source>
        <dbReference type="EMBL" id="CAE8607094.1"/>
    </source>
</evidence>
<dbReference type="EMBL" id="CAJNNV010020449">
    <property type="protein sequence ID" value="CAE8607094.1"/>
    <property type="molecule type" value="Genomic_DNA"/>
</dbReference>
<dbReference type="AlphaFoldDB" id="A0A813EYN4"/>
<dbReference type="GO" id="GO:0004519">
    <property type="term" value="F:endonuclease activity"/>
    <property type="evidence" value="ECO:0007669"/>
    <property type="project" value="InterPro"/>
</dbReference>
<feature type="domain" description="Homing endonuclease LAGLIDADG" evidence="2">
    <location>
        <begin position="213"/>
        <end position="294"/>
    </location>
</feature>
<evidence type="ECO:0000313" key="4">
    <source>
        <dbReference type="Proteomes" id="UP000654075"/>
    </source>
</evidence>
<organism evidence="3 4">
    <name type="scientific">Polarella glacialis</name>
    <name type="common">Dinoflagellate</name>
    <dbReference type="NCBI Taxonomy" id="89957"/>
    <lineage>
        <taxon>Eukaryota</taxon>
        <taxon>Sar</taxon>
        <taxon>Alveolata</taxon>
        <taxon>Dinophyceae</taxon>
        <taxon>Suessiales</taxon>
        <taxon>Suessiaceae</taxon>
        <taxon>Polarella</taxon>
    </lineage>
</organism>
<reference evidence="3" key="1">
    <citation type="submission" date="2021-02" db="EMBL/GenBank/DDBJ databases">
        <authorList>
            <person name="Dougan E. K."/>
            <person name="Rhodes N."/>
            <person name="Thang M."/>
            <person name="Chan C."/>
        </authorList>
    </citation>
    <scope>NUCLEOTIDE SEQUENCE</scope>
</reference>
<dbReference type="Gene3D" id="3.10.28.10">
    <property type="entry name" value="Homing endonucleases"/>
    <property type="match status" value="1"/>
</dbReference>
<comment type="caution">
    <text evidence="3">The sequence shown here is derived from an EMBL/GenBank/DDBJ whole genome shotgun (WGS) entry which is preliminary data.</text>
</comment>
<gene>
    <name evidence="3" type="ORF">PGLA1383_LOCUS25039</name>
</gene>
<protein>
    <recommendedName>
        <fullName evidence="2">Homing endonuclease LAGLIDADG domain-containing protein</fullName>
    </recommendedName>
</protein>
<keyword evidence="1" id="KW-0732">Signal</keyword>
<dbReference type="InterPro" id="IPR027434">
    <property type="entry name" value="Homing_endonucl"/>
</dbReference>
<name>A0A813EYN4_POLGL</name>
<sequence>CAICWHALTHHLGAACKAVLSTDTRMVCLALATLQTLERRCGRLNSFLGKLKWPPLTQFYACREFHTLPLRSCKAELQNLPKQKLEYLVGFFDGDGCVDHGSLSGGCGLKVAQSYDAAEVLLIYRQAFGGGIYLDGQRARGLKKPGLVWSLRGIAAQRVAKILGELPSLKQPQLLLAASWSTSHEHRIASSNVMKSLKREKPEHKLVCTWPYLAGFFDAEGCIRVKPLAASIVLEVSQRDRAVLELIKDFLNHEIPNLSVGIYPTSNAFSLQVTNPKASKDILRRLLAADLTTKRKEANVALSVCPSSHVDVRCSLALLKGNQSKYRRLDAAGMLRAKAINRLQSLRSHRRGCGGKDVSKLELDIVELQLNHAVCCAETRIACMRQDIRALLGTGATVTTA</sequence>